<protein>
    <submittedName>
        <fullName evidence="2">Uncharacterized protein</fullName>
    </submittedName>
</protein>
<evidence type="ECO:0000256" key="1">
    <source>
        <dbReference type="SAM" id="Phobius"/>
    </source>
</evidence>
<comment type="caution">
    <text evidence="2">The sequence shown here is derived from an EMBL/GenBank/DDBJ whole genome shotgun (WGS) entry which is preliminary data.</text>
</comment>
<evidence type="ECO:0000313" key="2">
    <source>
        <dbReference type="EMBL" id="MPM85918.1"/>
    </source>
</evidence>
<sequence length="97" mass="10717">MNIFDAGGVTTFIAVVLTLIGGTFIFLLLHKLFDIIHFGFGAMISMWFICVVVAAFIVNILGGVAWFVIKLGAMIAMVVWIGKNIYYKIKGIDNEEN</sequence>
<dbReference type="AlphaFoldDB" id="A0A645DA34"/>
<keyword evidence="1" id="KW-0812">Transmembrane</keyword>
<feature type="transmembrane region" description="Helical" evidence="1">
    <location>
        <begin position="36"/>
        <end position="58"/>
    </location>
</feature>
<keyword evidence="1" id="KW-0472">Membrane</keyword>
<feature type="transmembrane region" description="Helical" evidence="1">
    <location>
        <begin position="6"/>
        <end position="29"/>
    </location>
</feature>
<gene>
    <name evidence="2" type="ORF">SDC9_133001</name>
</gene>
<proteinExistence type="predicted"/>
<keyword evidence="1" id="KW-1133">Transmembrane helix</keyword>
<organism evidence="2">
    <name type="scientific">bioreactor metagenome</name>
    <dbReference type="NCBI Taxonomy" id="1076179"/>
    <lineage>
        <taxon>unclassified sequences</taxon>
        <taxon>metagenomes</taxon>
        <taxon>ecological metagenomes</taxon>
    </lineage>
</organism>
<dbReference type="EMBL" id="VSSQ01034092">
    <property type="protein sequence ID" value="MPM85918.1"/>
    <property type="molecule type" value="Genomic_DNA"/>
</dbReference>
<accession>A0A645DA34</accession>
<reference evidence="2" key="1">
    <citation type="submission" date="2019-08" db="EMBL/GenBank/DDBJ databases">
        <authorList>
            <person name="Kucharzyk K."/>
            <person name="Murdoch R.W."/>
            <person name="Higgins S."/>
            <person name="Loffler F."/>
        </authorList>
    </citation>
    <scope>NUCLEOTIDE SEQUENCE</scope>
</reference>
<feature type="transmembrane region" description="Helical" evidence="1">
    <location>
        <begin position="64"/>
        <end position="82"/>
    </location>
</feature>
<name>A0A645DA34_9ZZZZ</name>